<dbReference type="GO" id="GO:0000271">
    <property type="term" value="P:polysaccharide biosynthetic process"/>
    <property type="evidence" value="ECO:0007669"/>
    <property type="project" value="TreeGrafter"/>
</dbReference>
<keyword evidence="4" id="KW-1185">Reference proteome</keyword>
<feature type="transmembrane region" description="Helical" evidence="1">
    <location>
        <begin position="63"/>
        <end position="87"/>
    </location>
</feature>
<keyword evidence="1" id="KW-0812">Transmembrane</keyword>
<dbReference type="Pfam" id="PF01757">
    <property type="entry name" value="Acyl_transf_3"/>
    <property type="match status" value="1"/>
</dbReference>
<reference evidence="3 4" key="1">
    <citation type="submission" date="2018-07" db="EMBL/GenBank/DDBJ databases">
        <title>The draft genome of Phyllobacterium salinisoli.</title>
        <authorList>
            <person name="Liu L."/>
            <person name="Li L."/>
            <person name="Zhang X."/>
            <person name="Liang L."/>
        </authorList>
    </citation>
    <scope>NUCLEOTIDE SEQUENCE [LARGE SCALE GENOMIC DNA]</scope>
    <source>
        <strain evidence="3 4">LLAN61</strain>
    </source>
</reference>
<keyword evidence="3" id="KW-0012">Acyltransferase</keyword>
<organism evidence="3 4">
    <name type="scientific">Phyllobacterium salinisoli</name>
    <dbReference type="NCBI Taxonomy" id="1899321"/>
    <lineage>
        <taxon>Bacteria</taxon>
        <taxon>Pseudomonadati</taxon>
        <taxon>Pseudomonadota</taxon>
        <taxon>Alphaproteobacteria</taxon>
        <taxon>Hyphomicrobiales</taxon>
        <taxon>Phyllobacteriaceae</taxon>
        <taxon>Phyllobacterium</taxon>
    </lineage>
</organism>
<keyword evidence="3" id="KW-0808">Transferase</keyword>
<feature type="transmembrane region" description="Helical" evidence="1">
    <location>
        <begin position="166"/>
        <end position="185"/>
    </location>
</feature>
<dbReference type="InterPro" id="IPR050879">
    <property type="entry name" value="Acyltransferase_3"/>
</dbReference>
<feature type="transmembrane region" description="Helical" evidence="1">
    <location>
        <begin position="192"/>
        <end position="213"/>
    </location>
</feature>
<dbReference type="PANTHER" id="PTHR23028">
    <property type="entry name" value="ACETYLTRANSFERASE"/>
    <property type="match status" value="1"/>
</dbReference>
<feature type="transmembrane region" description="Helical" evidence="1">
    <location>
        <begin position="7"/>
        <end position="24"/>
    </location>
</feature>
<dbReference type="AlphaFoldDB" id="A0A368K8G8"/>
<gene>
    <name evidence="3" type="ORF">DUT91_02435</name>
</gene>
<dbReference type="RefSeq" id="WP_114438748.1">
    <property type="nucleotide sequence ID" value="NZ_QOZG01000001.1"/>
</dbReference>
<evidence type="ECO:0000259" key="2">
    <source>
        <dbReference type="Pfam" id="PF01757"/>
    </source>
</evidence>
<name>A0A368K8G8_9HYPH</name>
<dbReference type="Proteomes" id="UP000253420">
    <property type="component" value="Unassembled WGS sequence"/>
</dbReference>
<evidence type="ECO:0000313" key="3">
    <source>
        <dbReference type="EMBL" id="RCS25656.1"/>
    </source>
</evidence>
<feature type="transmembrane region" description="Helical" evidence="1">
    <location>
        <begin position="30"/>
        <end position="51"/>
    </location>
</feature>
<dbReference type="GO" id="GO:0016747">
    <property type="term" value="F:acyltransferase activity, transferring groups other than amino-acyl groups"/>
    <property type="evidence" value="ECO:0007669"/>
    <property type="project" value="InterPro"/>
</dbReference>
<dbReference type="OrthoDB" id="9767863at2"/>
<feature type="transmembrane region" description="Helical" evidence="1">
    <location>
        <begin position="143"/>
        <end position="160"/>
    </location>
</feature>
<feature type="transmembrane region" description="Helical" evidence="1">
    <location>
        <begin position="284"/>
        <end position="304"/>
    </location>
</feature>
<feature type="transmembrane region" description="Helical" evidence="1">
    <location>
        <begin position="259"/>
        <end position="278"/>
    </location>
</feature>
<proteinExistence type="predicted"/>
<feature type="domain" description="Acyltransferase 3" evidence="2">
    <location>
        <begin position="6"/>
        <end position="302"/>
    </location>
</feature>
<evidence type="ECO:0000313" key="4">
    <source>
        <dbReference type="Proteomes" id="UP000253420"/>
    </source>
</evidence>
<keyword evidence="1" id="KW-0472">Membrane</keyword>
<protein>
    <submittedName>
        <fullName evidence="3">Acyltransferase</fullName>
    </submittedName>
</protein>
<accession>A0A368K8G8</accession>
<keyword evidence="1" id="KW-1133">Transmembrane helix</keyword>
<dbReference type="GO" id="GO:0016020">
    <property type="term" value="C:membrane"/>
    <property type="evidence" value="ECO:0007669"/>
    <property type="project" value="TreeGrafter"/>
</dbReference>
<feature type="transmembrane region" description="Helical" evidence="1">
    <location>
        <begin position="219"/>
        <end position="238"/>
    </location>
</feature>
<dbReference type="EMBL" id="QOZG01000001">
    <property type="protein sequence ID" value="RCS25656.1"/>
    <property type="molecule type" value="Genomic_DNA"/>
</dbReference>
<dbReference type="InterPro" id="IPR002656">
    <property type="entry name" value="Acyl_transf_3_dom"/>
</dbReference>
<dbReference type="PANTHER" id="PTHR23028:SF131">
    <property type="entry name" value="BLR2367 PROTEIN"/>
    <property type="match status" value="1"/>
</dbReference>
<feature type="transmembrane region" description="Helical" evidence="1">
    <location>
        <begin position="113"/>
        <end position="136"/>
    </location>
</feature>
<sequence>MNQLRSIQVLRAIAALAVVFFHLSPSSWTLGAAGVDLFFVISGFIMGTVGLRDSPGSFMSKRIVRIVPLYWAVTFAMCAVSLVPGLFSNFTFDMPRLFTSLFFIPFEDPQGKIWPLIVVGWTLNYEMFFYVLFALGLWLRRPIVAPVVAISGLVAAGWIFQPEQTIPHFYTNALLLEFAFGLLLSRAVFFKNAALGSALAVAGFIGILSLGLGSDTPDWRIIYWGLPAVAIVAGFVAIERAGMFPGQALLRPLERLGDASYSLYLTHGIVLGIISKFVGHGSVSSILIALTACIAVAMLSYYLFERPIGQILRGLITRPTRPKVAA</sequence>
<comment type="caution">
    <text evidence="3">The sequence shown here is derived from an EMBL/GenBank/DDBJ whole genome shotgun (WGS) entry which is preliminary data.</text>
</comment>
<evidence type="ECO:0000256" key="1">
    <source>
        <dbReference type="SAM" id="Phobius"/>
    </source>
</evidence>